<keyword evidence="7" id="KW-0862">Zinc</keyword>
<evidence type="ECO:0000256" key="7">
    <source>
        <dbReference type="ARBA" id="ARBA00022833"/>
    </source>
</evidence>
<evidence type="ECO:0000313" key="13">
    <source>
        <dbReference type="EMBL" id="KAK3267670.1"/>
    </source>
</evidence>
<keyword evidence="9" id="KW-0472">Membrane</keyword>
<dbReference type="GO" id="GO:0004842">
    <property type="term" value="F:ubiquitin-protein transferase activity"/>
    <property type="evidence" value="ECO:0007669"/>
    <property type="project" value="TreeGrafter"/>
</dbReference>
<dbReference type="InterPro" id="IPR001841">
    <property type="entry name" value="Znf_RING"/>
</dbReference>
<keyword evidence="5 10" id="KW-0863">Zinc-finger</keyword>
<dbReference type="PANTHER" id="PTHR46065">
    <property type="entry name" value="E3 UBIQUITIN-PROTEIN LIGASE MARCH 2/3 FAMILY MEMBER"/>
    <property type="match status" value="1"/>
</dbReference>
<comment type="subcellular location">
    <subcellularLocation>
        <location evidence="1">Membrane</location>
        <topology evidence="1">Multi-pass membrane protein</topology>
    </subcellularLocation>
</comment>
<evidence type="ECO:0000256" key="1">
    <source>
        <dbReference type="ARBA" id="ARBA00004141"/>
    </source>
</evidence>
<keyword evidence="14" id="KW-1185">Reference proteome</keyword>
<evidence type="ECO:0000259" key="12">
    <source>
        <dbReference type="PROSITE" id="PS51292"/>
    </source>
</evidence>
<keyword evidence="4" id="KW-0479">Metal-binding</keyword>
<dbReference type="Gene3D" id="3.30.40.10">
    <property type="entry name" value="Zinc/RING finger domain, C3HC4 (zinc finger)"/>
    <property type="match status" value="1"/>
</dbReference>
<dbReference type="InterPro" id="IPR011016">
    <property type="entry name" value="Znf_RING-CH"/>
</dbReference>
<proteinExistence type="predicted"/>
<comment type="caution">
    <text evidence="13">The sequence shown here is derived from an EMBL/GenBank/DDBJ whole genome shotgun (WGS) entry which is preliminary data.</text>
</comment>
<organism evidence="13 14">
    <name type="scientific">Cymbomonas tetramitiformis</name>
    <dbReference type="NCBI Taxonomy" id="36881"/>
    <lineage>
        <taxon>Eukaryota</taxon>
        <taxon>Viridiplantae</taxon>
        <taxon>Chlorophyta</taxon>
        <taxon>Pyramimonadophyceae</taxon>
        <taxon>Pyramimonadales</taxon>
        <taxon>Pyramimonadaceae</taxon>
        <taxon>Cymbomonas</taxon>
    </lineage>
</organism>
<evidence type="ECO:0008006" key="15">
    <source>
        <dbReference type="Google" id="ProtNLM"/>
    </source>
</evidence>
<dbReference type="SUPFAM" id="SSF57850">
    <property type="entry name" value="RING/U-box"/>
    <property type="match status" value="1"/>
</dbReference>
<dbReference type="SMART" id="SM00744">
    <property type="entry name" value="RINGv"/>
    <property type="match status" value="1"/>
</dbReference>
<dbReference type="Gene3D" id="1.25.40.10">
    <property type="entry name" value="Tetratricopeptide repeat domain"/>
    <property type="match status" value="1"/>
</dbReference>
<evidence type="ECO:0000256" key="3">
    <source>
        <dbReference type="ARBA" id="ARBA00022692"/>
    </source>
</evidence>
<evidence type="ECO:0000256" key="6">
    <source>
        <dbReference type="ARBA" id="ARBA00022786"/>
    </source>
</evidence>
<gene>
    <name evidence="13" type="ORF">CYMTET_23789</name>
</gene>
<evidence type="ECO:0000256" key="5">
    <source>
        <dbReference type="ARBA" id="ARBA00022771"/>
    </source>
</evidence>
<dbReference type="InterPro" id="IPR011990">
    <property type="entry name" value="TPR-like_helical_dom_sf"/>
</dbReference>
<dbReference type="PROSITE" id="PS51292">
    <property type="entry name" value="ZF_RING_CH"/>
    <property type="match status" value="1"/>
</dbReference>
<evidence type="ECO:0000256" key="2">
    <source>
        <dbReference type="ARBA" id="ARBA00022679"/>
    </source>
</evidence>
<dbReference type="InterPro" id="IPR013083">
    <property type="entry name" value="Znf_RING/FYVE/PHD"/>
</dbReference>
<feature type="domain" description="RING-CH-type" evidence="12">
    <location>
        <begin position="49"/>
        <end position="116"/>
    </location>
</feature>
<evidence type="ECO:0000256" key="10">
    <source>
        <dbReference type="PROSITE-ProRule" id="PRU00175"/>
    </source>
</evidence>
<keyword evidence="3" id="KW-0812">Transmembrane</keyword>
<dbReference type="AlphaFoldDB" id="A0AAE0FXE2"/>
<protein>
    <recommendedName>
        <fullName evidence="15">RING-CH-type domain-containing protein</fullName>
    </recommendedName>
</protein>
<dbReference type="PANTHER" id="PTHR46065:SF3">
    <property type="entry name" value="FI20425P1"/>
    <property type="match status" value="1"/>
</dbReference>
<keyword evidence="6" id="KW-0833">Ubl conjugation pathway</keyword>
<evidence type="ECO:0000256" key="9">
    <source>
        <dbReference type="ARBA" id="ARBA00023136"/>
    </source>
</evidence>
<dbReference type="CDD" id="cd16495">
    <property type="entry name" value="RING_CH-C4HC3_MARCH"/>
    <property type="match status" value="1"/>
</dbReference>
<evidence type="ECO:0000259" key="11">
    <source>
        <dbReference type="PROSITE" id="PS50089"/>
    </source>
</evidence>
<sequence>MLLALHNSAALAGLRHRRTASELQGSLGRGWPLSTEGGALPRARPASRETTPHEFLCRICYGGDEEVAEKGELVCPCACRGSNKYIHITCLKQWHLTSGSRMELQCPTCKQRYFGVVAVQLARMTVEKVTAEEGEDGLGVANALNNLGALLSDMGTYDEAEALHSCRAAFLAGIGSSLKCWPPKPLVTTAGLGGCPLDPPPVARAGGPLRARAGGMPQLRCSRGEKGRSGLLLVRQTSGLLAAKSRRFCRLAEAFRL</sequence>
<accession>A0AAE0FXE2</accession>
<name>A0AAE0FXE2_9CHLO</name>
<dbReference type="GO" id="GO:0016567">
    <property type="term" value="P:protein ubiquitination"/>
    <property type="evidence" value="ECO:0007669"/>
    <property type="project" value="TreeGrafter"/>
</dbReference>
<evidence type="ECO:0000313" key="14">
    <source>
        <dbReference type="Proteomes" id="UP001190700"/>
    </source>
</evidence>
<dbReference type="EMBL" id="LGRX02012264">
    <property type="protein sequence ID" value="KAK3267670.1"/>
    <property type="molecule type" value="Genomic_DNA"/>
</dbReference>
<dbReference type="PROSITE" id="PS50089">
    <property type="entry name" value="ZF_RING_2"/>
    <property type="match status" value="1"/>
</dbReference>
<feature type="domain" description="RING-type" evidence="11">
    <location>
        <begin position="57"/>
        <end position="110"/>
    </location>
</feature>
<dbReference type="GO" id="GO:0016020">
    <property type="term" value="C:membrane"/>
    <property type="evidence" value="ECO:0007669"/>
    <property type="project" value="UniProtKB-SubCell"/>
</dbReference>
<dbReference type="Proteomes" id="UP001190700">
    <property type="component" value="Unassembled WGS sequence"/>
</dbReference>
<dbReference type="GO" id="GO:0005737">
    <property type="term" value="C:cytoplasm"/>
    <property type="evidence" value="ECO:0007669"/>
    <property type="project" value="UniProtKB-ARBA"/>
</dbReference>
<keyword evidence="2" id="KW-0808">Transferase</keyword>
<reference evidence="13 14" key="1">
    <citation type="journal article" date="2015" name="Genome Biol. Evol.">
        <title>Comparative Genomics of a Bacterivorous Green Alga Reveals Evolutionary Causalities and Consequences of Phago-Mixotrophic Mode of Nutrition.</title>
        <authorList>
            <person name="Burns J.A."/>
            <person name="Paasch A."/>
            <person name="Narechania A."/>
            <person name="Kim E."/>
        </authorList>
    </citation>
    <scope>NUCLEOTIDE SEQUENCE [LARGE SCALE GENOMIC DNA]</scope>
    <source>
        <strain evidence="13 14">PLY_AMNH</strain>
    </source>
</reference>
<dbReference type="GO" id="GO:0008270">
    <property type="term" value="F:zinc ion binding"/>
    <property type="evidence" value="ECO:0007669"/>
    <property type="project" value="UniProtKB-KW"/>
</dbReference>
<evidence type="ECO:0000256" key="8">
    <source>
        <dbReference type="ARBA" id="ARBA00022989"/>
    </source>
</evidence>
<evidence type="ECO:0000256" key="4">
    <source>
        <dbReference type="ARBA" id="ARBA00022723"/>
    </source>
</evidence>
<dbReference type="Pfam" id="PF12906">
    <property type="entry name" value="RINGv"/>
    <property type="match status" value="1"/>
</dbReference>
<keyword evidence="8" id="KW-1133">Transmembrane helix</keyword>